<proteinExistence type="inferred from homology"/>
<evidence type="ECO:0000313" key="7">
    <source>
        <dbReference type="EMBL" id="PIM94917.1"/>
    </source>
</evidence>
<dbReference type="PIRSF" id="PIRSF002144">
    <property type="entry name" value="Ribosomal_S19"/>
    <property type="match status" value="1"/>
</dbReference>
<sequence>MSRSTWKPPFVSNKILKRCHYKVNIRTWNRSTFIIPEFVGKTFEVHNGIMFNKIKITTSMIGYKLGEFSFTRKPCMHSG</sequence>
<comment type="caution">
    <text evidence="7">The sequence shown here is derived from an EMBL/GenBank/DDBJ whole genome shotgun (WGS) entry which is preliminary data.</text>
</comment>
<dbReference type="InterPro" id="IPR020934">
    <property type="entry name" value="Ribosomal_uS19_CS"/>
</dbReference>
<dbReference type="Gene3D" id="3.30.860.10">
    <property type="entry name" value="30s Ribosomal Protein S19, Chain A"/>
    <property type="match status" value="1"/>
</dbReference>
<dbReference type="PANTHER" id="PTHR11880">
    <property type="entry name" value="RIBOSOMAL PROTEIN S19P FAMILY MEMBER"/>
    <property type="match status" value="1"/>
</dbReference>
<evidence type="ECO:0000256" key="5">
    <source>
        <dbReference type="HAMAP-Rule" id="MF_00531"/>
    </source>
</evidence>
<evidence type="ECO:0000256" key="4">
    <source>
        <dbReference type="ARBA" id="ARBA00035163"/>
    </source>
</evidence>
<evidence type="ECO:0000256" key="6">
    <source>
        <dbReference type="RuleBase" id="RU003485"/>
    </source>
</evidence>
<dbReference type="Proteomes" id="UP000229707">
    <property type="component" value="Unassembled WGS sequence"/>
</dbReference>
<dbReference type="PANTHER" id="PTHR11880:SF8">
    <property type="entry name" value="SMALL RIBOSOMAL SUBUNIT PROTEIN US19M"/>
    <property type="match status" value="1"/>
</dbReference>
<accession>A0ABX4MEP9</accession>
<keyword evidence="5" id="KW-0699">rRNA-binding</keyword>
<gene>
    <name evidence="5 7" type="primary">rpsS</name>
    <name evidence="7" type="ORF">MAGCAS_206</name>
</gene>
<keyword evidence="8" id="KW-1185">Reference proteome</keyword>
<dbReference type="PRINTS" id="PR00975">
    <property type="entry name" value="RIBOSOMALS19"/>
</dbReference>
<keyword evidence="3 5" id="KW-0687">Ribonucleoprotein</keyword>
<keyword evidence="5" id="KW-0694">RNA-binding</keyword>
<evidence type="ECO:0000256" key="3">
    <source>
        <dbReference type="ARBA" id="ARBA00023274"/>
    </source>
</evidence>
<protein>
    <recommendedName>
        <fullName evidence="4 5">Small ribosomal subunit protein uS19</fullName>
    </recommendedName>
</protein>
<evidence type="ECO:0000313" key="8">
    <source>
        <dbReference type="Proteomes" id="UP000229707"/>
    </source>
</evidence>
<dbReference type="Pfam" id="PF00203">
    <property type="entry name" value="Ribosomal_S19"/>
    <property type="match status" value="1"/>
</dbReference>
<keyword evidence="2 5" id="KW-0689">Ribosomal protein</keyword>
<dbReference type="SUPFAM" id="SSF54570">
    <property type="entry name" value="Ribosomal protein S19"/>
    <property type="match status" value="1"/>
</dbReference>
<organism evidence="7 8">
    <name type="scientific">Candidatus Hodgkinia cicadicola</name>
    <dbReference type="NCBI Taxonomy" id="573658"/>
    <lineage>
        <taxon>Bacteria</taxon>
        <taxon>Pseudomonadati</taxon>
        <taxon>Pseudomonadota</taxon>
        <taxon>Alphaproteobacteria</taxon>
        <taxon>Hyphomicrobiales</taxon>
        <taxon>Candidatus Hodgkinia</taxon>
    </lineage>
</organism>
<dbReference type="GO" id="GO:0005840">
    <property type="term" value="C:ribosome"/>
    <property type="evidence" value="ECO:0007669"/>
    <property type="project" value="UniProtKB-KW"/>
</dbReference>
<dbReference type="InterPro" id="IPR023575">
    <property type="entry name" value="Ribosomal_uS19_SF"/>
</dbReference>
<dbReference type="InterPro" id="IPR002222">
    <property type="entry name" value="Ribosomal_uS19"/>
</dbReference>
<dbReference type="HAMAP" id="MF_00531">
    <property type="entry name" value="Ribosomal_uS19"/>
    <property type="match status" value="1"/>
</dbReference>
<dbReference type="EMBL" id="NXGL01000057">
    <property type="protein sequence ID" value="PIM94917.1"/>
    <property type="molecule type" value="Genomic_DNA"/>
</dbReference>
<comment type="function">
    <text evidence="5">Protein S19 forms a complex with S13 that binds strongly to the 16S ribosomal RNA.</text>
</comment>
<reference evidence="7" key="1">
    <citation type="submission" date="2017-09" db="EMBL/GenBank/DDBJ databases">
        <authorList>
            <person name="Campbell M.A."/>
            <person name="Lukasik P."/>
            <person name="Simon C."/>
            <person name="McCutcheon J.P."/>
        </authorList>
    </citation>
    <scope>NUCLEOTIDE SEQUENCE [LARGE SCALE GENOMIC DNA]</scope>
    <source>
        <strain evidence="7">MAGCAS</strain>
    </source>
</reference>
<dbReference type="PROSITE" id="PS00323">
    <property type="entry name" value="RIBOSOMAL_S19"/>
    <property type="match status" value="1"/>
</dbReference>
<evidence type="ECO:0000256" key="1">
    <source>
        <dbReference type="ARBA" id="ARBA00007345"/>
    </source>
</evidence>
<comment type="similarity">
    <text evidence="1 5 6">Belongs to the universal ribosomal protein uS19 family.</text>
</comment>
<name>A0ABX4MEP9_9HYPH</name>
<evidence type="ECO:0000256" key="2">
    <source>
        <dbReference type="ARBA" id="ARBA00022980"/>
    </source>
</evidence>